<protein>
    <submittedName>
        <fullName evidence="4">GNAT family N-acetyltransferase</fullName>
    </submittedName>
</protein>
<dbReference type="Proteomes" id="UP000242765">
    <property type="component" value="Unassembled WGS sequence"/>
</dbReference>
<dbReference type="Pfam" id="PF13508">
    <property type="entry name" value="Acetyltransf_7"/>
    <property type="match status" value="1"/>
</dbReference>
<dbReference type="Gene3D" id="3.40.630.30">
    <property type="match status" value="1"/>
</dbReference>
<dbReference type="PANTHER" id="PTHR43800">
    <property type="entry name" value="PEPTIDYL-LYSINE N-ACETYLTRANSFERASE YJAB"/>
    <property type="match status" value="1"/>
</dbReference>
<feature type="domain" description="N-acetyltransferase" evidence="3">
    <location>
        <begin position="6"/>
        <end position="147"/>
    </location>
</feature>
<dbReference type="PROSITE" id="PS51186">
    <property type="entry name" value="GNAT"/>
    <property type="match status" value="1"/>
</dbReference>
<dbReference type="OrthoDB" id="9789605at2"/>
<keyword evidence="1 4" id="KW-0808">Transferase</keyword>
<evidence type="ECO:0000259" key="3">
    <source>
        <dbReference type="PROSITE" id="PS51186"/>
    </source>
</evidence>
<organism evidence="4 5">
    <name type="scientific">Acinetobacter silvestris</name>
    <dbReference type="NCBI Taxonomy" id="1977882"/>
    <lineage>
        <taxon>Bacteria</taxon>
        <taxon>Pseudomonadati</taxon>
        <taxon>Pseudomonadota</taxon>
        <taxon>Gammaproteobacteria</taxon>
        <taxon>Moraxellales</taxon>
        <taxon>Moraxellaceae</taxon>
        <taxon>Acinetobacter</taxon>
    </lineage>
</organism>
<comment type="caution">
    <text evidence="4">The sequence shown here is derived from an EMBL/GenBank/DDBJ whole genome shotgun (WGS) entry which is preliminary data.</text>
</comment>
<dbReference type="PANTHER" id="PTHR43800:SF1">
    <property type="entry name" value="PEPTIDYL-LYSINE N-ACETYLTRANSFERASE YJAB"/>
    <property type="match status" value="1"/>
</dbReference>
<gene>
    <name evidence="4" type="ORF">B9T28_00160</name>
</gene>
<evidence type="ECO:0000256" key="1">
    <source>
        <dbReference type="ARBA" id="ARBA00022679"/>
    </source>
</evidence>
<evidence type="ECO:0000313" key="5">
    <source>
        <dbReference type="Proteomes" id="UP000242765"/>
    </source>
</evidence>
<dbReference type="CDD" id="cd04301">
    <property type="entry name" value="NAT_SF"/>
    <property type="match status" value="1"/>
</dbReference>
<evidence type="ECO:0000256" key="2">
    <source>
        <dbReference type="ARBA" id="ARBA00023315"/>
    </source>
</evidence>
<keyword evidence="2" id="KW-0012">Acyltransferase</keyword>
<dbReference type="InterPro" id="IPR016181">
    <property type="entry name" value="Acyl_CoA_acyltransferase"/>
</dbReference>
<dbReference type="AlphaFoldDB" id="A0A1Y3CKI7"/>
<accession>A0A1Y3CKI7</accession>
<dbReference type="STRING" id="1977882.B9T28_00160"/>
<evidence type="ECO:0000313" key="4">
    <source>
        <dbReference type="EMBL" id="OTG67102.1"/>
    </source>
</evidence>
<reference evidence="4 5" key="1">
    <citation type="submission" date="2017-04" db="EMBL/GenBank/DDBJ databases">
        <title>High diversity of culturable Acinetobacter species in natural soil and water ecosystems.</title>
        <authorList>
            <person name="Nemec A."/>
            <person name="Radolfova-Krizova L."/>
        </authorList>
    </citation>
    <scope>NUCLEOTIDE SEQUENCE [LARGE SCALE GENOMIC DNA]</scope>
    <source>
        <strain evidence="4 5">ANC 4999</strain>
    </source>
</reference>
<name>A0A1Y3CKI7_9GAMM</name>
<dbReference type="RefSeq" id="WP_086201962.1">
    <property type="nucleotide sequence ID" value="NZ_NEGB01000001.1"/>
</dbReference>
<proteinExistence type="predicted"/>
<dbReference type="SUPFAM" id="SSF55729">
    <property type="entry name" value="Acyl-CoA N-acyltransferases (Nat)"/>
    <property type="match status" value="1"/>
</dbReference>
<sequence>MKYIQANIKNTLSAQHDQLLNIWEKSIRATHDFLNEQQILQIKELIIKHHYFDHVQLFHVEHEQKIIGFIGLAYEKIEMLFIDPQYFHRGIEAIFIQHAVSLGINEVDVSEQNTKALAFYQKHGFHQIARSEMDAEGNPFPILHLRRKSEAMNDLDYHPTESIQYK</sequence>
<dbReference type="EMBL" id="NEGB01000001">
    <property type="protein sequence ID" value="OTG67102.1"/>
    <property type="molecule type" value="Genomic_DNA"/>
</dbReference>
<dbReference type="InterPro" id="IPR000182">
    <property type="entry name" value="GNAT_dom"/>
</dbReference>
<dbReference type="GO" id="GO:0016747">
    <property type="term" value="F:acyltransferase activity, transferring groups other than amino-acyl groups"/>
    <property type="evidence" value="ECO:0007669"/>
    <property type="project" value="InterPro"/>
</dbReference>
<keyword evidence="5" id="KW-1185">Reference proteome</keyword>